<evidence type="ECO:0000313" key="1">
    <source>
        <dbReference type="EMBL" id="ALE38494.1"/>
    </source>
</evidence>
<dbReference type="PATRIC" id="fig|1279460.3.peg.1299"/>
<sequence>MQKLDWTTILLRLYKNSLNENHQTFILRKNQKFIFGSL</sequence>
<gene>
    <name evidence="1" type="ORF">G436_1291</name>
</gene>
<evidence type="ECO:0000313" key="2">
    <source>
        <dbReference type="Proteomes" id="UP000056502"/>
    </source>
</evidence>
<dbReference type="AlphaFoldDB" id="A0A0M4N461"/>
<dbReference type="Proteomes" id="UP000056502">
    <property type="component" value="Chromosome I"/>
</dbReference>
<protein>
    <submittedName>
        <fullName evidence="1">Uncharacterized protein</fullName>
    </submittedName>
</protein>
<reference evidence="1 2" key="1">
    <citation type="journal article" date="2015" name="Genome Announc.">
        <title>Whole-Genome Sequence of Leptospira interrogans Serovar Hardjo Subtype Hardjoprajitno Strain Norma, Isolated from Cattle in a Leptospirosis Outbreak in Brazil.</title>
        <authorList>
            <person name="Cosate M.R."/>
            <person name="Soares S.C."/>
            <person name="Mendes T.A."/>
            <person name="Raittz R.T."/>
            <person name="Moreira E.C."/>
            <person name="Leite R."/>
            <person name="Fernandes G.R."/>
            <person name="Haddad J.P."/>
            <person name="Ortega J.M."/>
        </authorList>
    </citation>
    <scope>NUCLEOTIDE SEQUENCE [LARGE SCALE GENOMIC DNA]</scope>
    <source>
        <strain evidence="1 2">Norma</strain>
    </source>
</reference>
<accession>A0A0M4N461</accession>
<dbReference type="EMBL" id="CP012603">
    <property type="protein sequence ID" value="ALE38494.1"/>
    <property type="molecule type" value="Genomic_DNA"/>
</dbReference>
<name>A0A0M4N461_LEPIR</name>
<organism evidence="1">
    <name type="scientific">Leptospira interrogans serovar Hardjo str. Norma</name>
    <dbReference type="NCBI Taxonomy" id="1279460"/>
    <lineage>
        <taxon>Bacteria</taxon>
        <taxon>Pseudomonadati</taxon>
        <taxon>Spirochaetota</taxon>
        <taxon>Spirochaetia</taxon>
        <taxon>Leptospirales</taxon>
        <taxon>Leptospiraceae</taxon>
        <taxon>Leptospira</taxon>
    </lineage>
</organism>
<proteinExistence type="predicted"/>